<protein>
    <submittedName>
        <fullName evidence="2">Uncharacterized protein</fullName>
    </submittedName>
</protein>
<dbReference type="Proteomes" id="UP000294360">
    <property type="component" value="Chromosome"/>
</dbReference>
<dbReference type="AlphaFoldDB" id="A0A4U8YZ05"/>
<name>A0A4U8YZ05_METTU</name>
<feature type="region of interest" description="Disordered" evidence="1">
    <location>
        <begin position="40"/>
        <end position="71"/>
    </location>
</feature>
<evidence type="ECO:0000313" key="4">
    <source>
        <dbReference type="Proteomes" id="UP000294360"/>
    </source>
</evidence>
<dbReference type="EMBL" id="CABFMQ020000024">
    <property type="protein sequence ID" value="VTZ48939.1"/>
    <property type="molecule type" value="Genomic_DNA"/>
</dbReference>
<reference evidence="3 5" key="2">
    <citation type="submission" date="2019-05" db="EMBL/GenBank/DDBJ databases">
        <authorList>
            <person name="Farhan Ul Haque M."/>
        </authorList>
    </citation>
    <scope>NUCLEOTIDE SEQUENCE [LARGE SCALE GENOMIC DNA]</scope>
    <source>
        <strain evidence="3">2</strain>
    </source>
</reference>
<evidence type="ECO:0000313" key="3">
    <source>
        <dbReference type="EMBL" id="VTZ48939.1"/>
    </source>
</evidence>
<reference evidence="2 4" key="1">
    <citation type="submission" date="2019-03" db="EMBL/GenBank/DDBJ databases">
        <authorList>
            <person name="Kox A.R. M."/>
        </authorList>
    </citation>
    <scope>NUCLEOTIDE SEQUENCE [LARGE SCALE GENOMIC DNA]</scope>
    <source>
        <strain evidence="2">MTUNDRAET4 annotated genome</strain>
    </source>
</reference>
<dbReference type="KEGG" id="mtun:MTUNDRAET4_1237"/>
<dbReference type="EMBL" id="LR536450">
    <property type="protein sequence ID" value="VFU08130.1"/>
    <property type="molecule type" value="Genomic_DNA"/>
</dbReference>
<organism evidence="2 4">
    <name type="scientific">Methylocella tundrae</name>
    <dbReference type="NCBI Taxonomy" id="227605"/>
    <lineage>
        <taxon>Bacteria</taxon>
        <taxon>Pseudomonadati</taxon>
        <taxon>Pseudomonadota</taxon>
        <taxon>Alphaproteobacteria</taxon>
        <taxon>Hyphomicrobiales</taxon>
        <taxon>Beijerinckiaceae</taxon>
        <taxon>Methylocella</taxon>
    </lineage>
</organism>
<evidence type="ECO:0000313" key="2">
    <source>
        <dbReference type="EMBL" id="VFU08130.1"/>
    </source>
</evidence>
<dbReference type="Proteomes" id="UP000485880">
    <property type="component" value="Unassembled WGS sequence"/>
</dbReference>
<evidence type="ECO:0000256" key="1">
    <source>
        <dbReference type="SAM" id="MobiDB-lite"/>
    </source>
</evidence>
<evidence type="ECO:0000313" key="5">
    <source>
        <dbReference type="Proteomes" id="UP000485880"/>
    </source>
</evidence>
<proteinExistence type="predicted"/>
<sequence>MQSHWGKKVIIADHRTFNSMYALLKSFARPEKGVLESGSIYEKSRGRPTDANGGTRRGSRNHRTFLQTSGR</sequence>
<keyword evidence="5" id="KW-1185">Reference proteome</keyword>
<accession>A0A4U8YZ05</accession>
<gene>
    <name evidence="3" type="ORF">MPC4_120064</name>
    <name evidence="2" type="ORF">MTUNDRAET4_1237</name>
</gene>